<dbReference type="InterPro" id="IPR031571">
    <property type="entry name" value="RcpC_dom"/>
</dbReference>
<gene>
    <name evidence="4" type="ORF">LKD47_08665</name>
</gene>
<dbReference type="Pfam" id="PF16976">
    <property type="entry name" value="RcpC"/>
    <property type="match status" value="1"/>
</dbReference>
<feature type="domain" description="SAF" evidence="2">
    <location>
        <begin position="46"/>
        <end position="98"/>
    </location>
</feature>
<feature type="region of interest" description="Disordered" evidence="1">
    <location>
        <begin position="238"/>
        <end position="289"/>
    </location>
</feature>
<proteinExistence type="predicted"/>
<dbReference type="Proteomes" id="UP001198893">
    <property type="component" value="Unassembled WGS sequence"/>
</dbReference>
<feature type="domain" description="Flp pilus assembly protein RcpC/CpaB" evidence="3">
    <location>
        <begin position="111"/>
        <end position="218"/>
    </location>
</feature>
<sequence length="289" mass="31561">MKLFKNRTVLGIFCIAVSLLICFAITPLVNAGLSKKVAIVRFNQMVQEGEQITKNMVDVVEVGNHNLPENVVRNLADVEGKYLTATVYAGDYILTDKISEEPSAENKYLYNLNGEKQAMSITINTFAEGLSGKLKSGDIVSVIAPDYLGSGETVIPAELKYVEVIAVTAKSGYDANTEEQRTEEEEKELPSTVTILVRPEQSRLLARLEAEGEIHLSLVFRGEAEKASEFIEAQDQVLDEMKAEEEADTQGDGATEEGVTSEDGKISPQMNADSEARTGETETNTDGEE</sequence>
<dbReference type="Pfam" id="PF08666">
    <property type="entry name" value="SAF"/>
    <property type="match status" value="1"/>
</dbReference>
<evidence type="ECO:0000313" key="5">
    <source>
        <dbReference type="Proteomes" id="UP001198893"/>
    </source>
</evidence>
<accession>A0AAW4WNY4</accession>
<evidence type="ECO:0000259" key="2">
    <source>
        <dbReference type="Pfam" id="PF08666"/>
    </source>
</evidence>
<name>A0AAW4WNY4_9FIRM</name>
<dbReference type="RefSeq" id="WP_119623188.1">
    <property type="nucleotide sequence ID" value="NZ_JAJEQW010000008.1"/>
</dbReference>
<comment type="caution">
    <text evidence="4">The sequence shown here is derived from an EMBL/GenBank/DDBJ whole genome shotgun (WGS) entry which is preliminary data.</text>
</comment>
<evidence type="ECO:0000256" key="1">
    <source>
        <dbReference type="SAM" id="MobiDB-lite"/>
    </source>
</evidence>
<reference evidence="4" key="1">
    <citation type="submission" date="2021-10" db="EMBL/GenBank/DDBJ databases">
        <title>Anaerobic single-cell dispensing facilitates the cultivation of human gut bacteria.</title>
        <authorList>
            <person name="Afrizal A."/>
        </authorList>
    </citation>
    <scope>NUCLEOTIDE SEQUENCE</scope>
    <source>
        <strain evidence="4">CLA-AA-H204</strain>
    </source>
</reference>
<dbReference type="InterPro" id="IPR013974">
    <property type="entry name" value="SAF"/>
</dbReference>
<dbReference type="EMBL" id="JAJEQW010000008">
    <property type="protein sequence ID" value="MCC2242364.1"/>
    <property type="molecule type" value="Genomic_DNA"/>
</dbReference>
<evidence type="ECO:0000259" key="3">
    <source>
        <dbReference type="Pfam" id="PF16976"/>
    </source>
</evidence>
<dbReference type="CDD" id="cd11614">
    <property type="entry name" value="SAF_CpaB_FlgA_like"/>
    <property type="match status" value="1"/>
</dbReference>
<dbReference type="AlphaFoldDB" id="A0AAW4WNY4"/>
<organism evidence="4 5">
    <name type="scientific">Roseburia amylophila</name>
    <dbReference type="NCBI Taxonomy" id="2981794"/>
    <lineage>
        <taxon>Bacteria</taxon>
        <taxon>Bacillati</taxon>
        <taxon>Bacillota</taxon>
        <taxon>Clostridia</taxon>
        <taxon>Lachnospirales</taxon>
        <taxon>Lachnospiraceae</taxon>
        <taxon>Roseburia</taxon>
    </lineage>
</organism>
<protein>
    <submittedName>
        <fullName evidence="4">Flp pilus assembly protein CpaB</fullName>
    </submittedName>
</protein>
<evidence type="ECO:0000313" key="4">
    <source>
        <dbReference type="EMBL" id="MCC2242364.1"/>
    </source>
</evidence>